<dbReference type="InterPro" id="IPR036388">
    <property type="entry name" value="WH-like_DNA-bd_sf"/>
</dbReference>
<dbReference type="GO" id="GO:0051604">
    <property type="term" value="P:protein maturation"/>
    <property type="evidence" value="ECO:0007669"/>
    <property type="project" value="EnsemblFungi"/>
</dbReference>
<dbReference type="InterPro" id="IPR018349">
    <property type="entry name" value="Pept_M24A_MAP2_BS"/>
</dbReference>
<dbReference type="STRING" id="1358809.S7WDT4"/>
<gene>
    <name evidence="7" type="ORF">SLOPH_1347</name>
</gene>
<dbReference type="GO" id="GO:0070006">
    <property type="term" value="F:metalloaminopeptidase activity"/>
    <property type="evidence" value="ECO:0007669"/>
    <property type="project" value="EnsemblFungi"/>
</dbReference>
<dbReference type="InterPro" id="IPR000994">
    <property type="entry name" value="Pept_M24"/>
</dbReference>
<dbReference type="InParanoid" id="S7WDT4"/>
<proteinExistence type="predicted"/>
<dbReference type="SUPFAM" id="SSF55920">
    <property type="entry name" value="Creatinase/aminopeptidase"/>
    <property type="match status" value="1"/>
</dbReference>
<dbReference type="SUPFAM" id="SSF46785">
    <property type="entry name" value="Winged helix' DNA-binding domain"/>
    <property type="match status" value="1"/>
</dbReference>
<comment type="caution">
    <text evidence="7">The sequence shown here is derived from an EMBL/GenBank/DDBJ whole genome shotgun (WGS) entry which is preliminary data.</text>
</comment>
<feature type="domain" description="Peptidase M24" evidence="6">
    <location>
        <begin position="33"/>
        <end position="234"/>
    </location>
</feature>
<dbReference type="Gene3D" id="3.90.230.10">
    <property type="entry name" value="Creatinase/methionine aminopeptidase superfamily"/>
    <property type="match status" value="1"/>
</dbReference>
<keyword evidence="8" id="KW-1185">Reference proteome</keyword>
<dbReference type="EMBL" id="ATCN01000067">
    <property type="protein sequence ID" value="EPR79937.1"/>
    <property type="molecule type" value="Genomic_DNA"/>
</dbReference>
<dbReference type="OMA" id="ILRYHIH"/>
<keyword evidence="1 7" id="KW-0031">Aminopeptidase</keyword>
<dbReference type="InterPro" id="IPR036005">
    <property type="entry name" value="Creatinase/aminopeptidase-like"/>
</dbReference>
<evidence type="ECO:0000313" key="8">
    <source>
        <dbReference type="Proteomes" id="UP000014978"/>
    </source>
</evidence>
<evidence type="ECO:0000256" key="2">
    <source>
        <dbReference type="ARBA" id="ARBA00022490"/>
    </source>
</evidence>
<dbReference type="PROSITE" id="PS01202">
    <property type="entry name" value="MAP_2"/>
    <property type="match status" value="1"/>
</dbReference>
<name>S7WDT4_SPRLO</name>
<dbReference type="Pfam" id="PF00557">
    <property type="entry name" value="Peptidase_M24"/>
    <property type="match status" value="1"/>
</dbReference>
<dbReference type="NCBIfam" id="TIGR00501">
    <property type="entry name" value="met_pdase_II"/>
    <property type="match status" value="1"/>
</dbReference>
<evidence type="ECO:0000256" key="4">
    <source>
        <dbReference type="ARBA" id="ARBA00022723"/>
    </source>
</evidence>
<dbReference type="CDD" id="cd01088">
    <property type="entry name" value="MetAP2"/>
    <property type="match status" value="1"/>
</dbReference>
<dbReference type="InterPro" id="IPR050247">
    <property type="entry name" value="Met_Aminopeptidase_Type2"/>
</dbReference>
<dbReference type="InterPro" id="IPR002468">
    <property type="entry name" value="Pept_M24A_MAP2"/>
</dbReference>
<accession>S7WDT4</accession>
<dbReference type="InterPro" id="IPR036390">
    <property type="entry name" value="WH_DNA-bd_sf"/>
</dbReference>
<evidence type="ECO:0000256" key="1">
    <source>
        <dbReference type="ARBA" id="ARBA00022438"/>
    </source>
</evidence>
<dbReference type="GO" id="GO:0046872">
    <property type="term" value="F:metal ion binding"/>
    <property type="evidence" value="ECO:0007669"/>
    <property type="project" value="UniProtKB-KW"/>
</dbReference>
<keyword evidence="2" id="KW-0963">Cytoplasm</keyword>
<dbReference type="Proteomes" id="UP000014978">
    <property type="component" value="Unassembled WGS sequence"/>
</dbReference>
<dbReference type="AlphaFoldDB" id="S7WDT4"/>
<dbReference type="HOGENOM" id="CLU_015857_7_0_1"/>
<reference evidence="8" key="1">
    <citation type="journal article" date="2013" name="PLoS Genet.">
        <title>The genome of Spraguea lophii and the basis of host-microsporidian interactions.</title>
        <authorList>
            <person name="Campbell S.E."/>
            <person name="Williams T.A."/>
            <person name="Yousuf A."/>
            <person name="Soanes D.M."/>
            <person name="Paszkiewicz K.H."/>
            <person name="Williams B.A.P."/>
        </authorList>
    </citation>
    <scope>NUCLEOTIDE SEQUENCE [LARGE SCALE GENOMIC DNA]</scope>
    <source>
        <strain evidence="8">42_110</strain>
    </source>
</reference>
<evidence type="ECO:0000313" key="7">
    <source>
        <dbReference type="EMBL" id="EPR79937.1"/>
    </source>
</evidence>
<dbReference type="OrthoDB" id="7848262at2759"/>
<dbReference type="GO" id="GO:0006508">
    <property type="term" value="P:proteolysis"/>
    <property type="evidence" value="ECO:0007669"/>
    <property type="project" value="UniProtKB-KW"/>
</dbReference>
<keyword evidence="5" id="KW-0378">Hydrolase</keyword>
<dbReference type="Gene3D" id="1.10.10.10">
    <property type="entry name" value="Winged helix-like DNA-binding domain superfamily/Winged helix DNA-binding domain"/>
    <property type="match status" value="1"/>
</dbReference>
<organism evidence="7 8">
    <name type="scientific">Spraguea lophii (strain 42_110)</name>
    <name type="common">Microsporidian parasite</name>
    <dbReference type="NCBI Taxonomy" id="1358809"/>
    <lineage>
        <taxon>Eukaryota</taxon>
        <taxon>Fungi</taxon>
        <taxon>Fungi incertae sedis</taxon>
        <taxon>Microsporidia</taxon>
        <taxon>Spragueidae</taxon>
        <taxon>Spraguea</taxon>
    </lineage>
</organism>
<protein>
    <submittedName>
        <fullName evidence="7">Methionine aminopeptidase</fullName>
    </submittedName>
</protein>
<dbReference type="PANTHER" id="PTHR45777:SF2">
    <property type="entry name" value="METHIONINE AMINOPEPTIDASE 2"/>
    <property type="match status" value="1"/>
</dbReference>
<evidence type="ECO:0000256" key="5">
    <source>
        <dbReference type="ARBA" id="ARBA00022801"/>
    </source>
</evidence>
<keyword evidence="3" id="KW-0645">Protease</keyword>
<keyword evidence="4" id="KW-0479">Metal-binding</keyword>
<sequence length="340" mass="37909">MKPIVLKEVTPIDLDAPIVIEEENKKLRDAMYAAECHRRARYQLMDKIHIGMSLKEICVTVEDAVRYMLKDEKNNGAGFPVGVSLNDCAAHYSVNPGDEDIFLKEDDILKVDFGTHVDGRIMDSAFTVCFNPKYEPLLMAAKEGTEKGLECIGVDVRVCDIGKEIEEVVSSYEVEVDGKMVPVKSVKNLTGHSIEQFKIHGGVAIPIIDNGDETKLKADMFYACETFVTTGNGVVRDAENCSHYMLEDSKRYMVKNANSKKVLQAILKNVGTLPFSPRDIDRYVTVKGGSYPFIKTLASLRILEAYPPLNDSKGSKVAQFEHTCYLSESSKIILTRGDDY</sequence>
<dbReference type="GO" id="GO:0005737">
    <property type="term" value="C:cytoplasm"/>
    <property type="evidence" value="ECO:0007669"/>
    <property type="project" value="TreeGrafter"/>
</dbReference>
<dbReference type="FunCoup" id="S7WDT4">
    <property type="interactions" value="269"/>
</dbReference>
<evidence type="ECO:0000256" key="3">
    <source>
        <dbReference type="ARBA" id="ARBA00022670"/>
    </source>
</evidence>
<dbReference type="VEuPathDB" id="MicrosporidiaDB:SLOPH_1347"/>
<dbReference type="PANTHER" id="PTHR45777">
    <property type="entry name" value="METHIONINE AMINOPEPTIDASE 2"/>
    <property type="match status" value="1"/>
</dbReference>
<evidence type="ECO:0000259" key="6">
    <source>
        <dbReference type="Pfam" id="PF00557"/>
    </source>
</evidence>